<dbReference type="Proteomes" id="UP000006514">
    <property type="component" value="Unassembled WGS sequence"/>
</dbReference>
<dbReference type="PANTHER" id="PTHR46579:SF2">
    <property type="entry name" value="C2H2-TYPE DOMAIN-CONTAINING PROTEIN"/>
    <property type="match status" value="1"/>
</dbReference>
<dbReference type="EMBL" id="JH688086">
    <property type="protein sequence ID" value="EJD33782.1"/>
    <property type="molecule type" value="Genomic_DNA"/>
</dbReference>
<dbReference type="PANTHER" id="PTHR46579">
    <property type="entry name" value="F5/8 TYPE C DOMAIN-CONTAINING PROTEIN-RELATED"/>
    <property type="match status" value="1"/>
</dbReference>
<evidence type="ECO:0000313" key="3">
    <source>
        <dbReference type="Proteomes" id="UP000006514"/>
    </source>
</evidence>
<organism evidence="2 3">
    <name type="scientific">Auricularia subglabra (strain TFB-10046 / SS5)</name>
    <name type="common">White-rot fungus</name>
    <name type="synonym">Auricularia delicata (strain TFB10046)</name>
    <dbReference type="NCBI Taxonomy" id="717982"/>
    <lineage>
        <taxon>Eukaryota</taxon>
        <taxon>Fungi</taxon>
        <taxon>Dikarya</taxon>
        <taxon>Basidiomycota</taxon>
        <taxon>Agaricomycotina</taxon>
        <taxon>Agaricomycetes</taxon>
        <taxon>Auriculariales</taxon>
        <taxon>Auriculariaceae</taxon>
        <taxon>Auricularia</taxon>
    </lineage>
</organism>
<reference evidence="3" key="1">
    <citation type="journal article" date="2012" name="Science">
        <title>The Paleozoic origin of enzymatic lignin decomposition reconstructed from 31 fungal genomes.</title>
        <authorList>
            <person name="Floudas D."/>
            <person name="Binder M."/>
            <person name="Riley R."/>
            <person name="Barry K."/>
            <person name="Blanchette R.A."/>
            <person name="Henrissat B."/>
            <person name="Martinez A.T."/>
            <person name="Otillar R."/>
            <person name="Spatafora J.W."/>
            <person name="Yadav J.S."/>
            <person name="Aerts A."/>
            <person name="Benoit I."/>
            <person name="Boyd A."/>
            <person name="Carlson A."/>
            <person name="Copeland A."/>
            <person name="Coutinho P.M."/>
            <person name="de Vries R.P."/>
            <person name="Ferreira P."/>
            <person name="Findley K."/>
            <person name="Foster B."/>
            <person name="Gaskell J."/>
            <person name="Glotzer D."/>
            <person name="Gorecki P."/>
            <person name="Heitman J."/>
            <person name="Hesse C."/>
            <person name="Hori C."/>
            <person name="Igarashi K."/>
            <person name="Jurgens J.A."/>
            <person name="Kallen N."/>
            <person name="Kersten P."/>
            <person name="Kohler A."/>
            <person name="Kuees U."/>
            <person name="Kumar T.K.A."/>
            <person name="Kuo A."/>
            <person name="LaButti K."/>
            <person name="Larrondo L.F."/>
            <person name="Lindquist E."/>
            <person name="Ling A."/>
            <person name="Lombard V."/>
            <person name="Lucas S."/>
            <person name="Lundell T."/>
            <person name="Martin R."/>
            <person name="McLaughlin D.J."/>
            <person name="Morgenstern I."/>
            <person name="Morin E."/>
            <person name="Murat C."/>
            <person name="Nagy L.G."/>
            <person name="Nolan M."/>
            <person name="Ohm R.A."/>
            <person name="Patyshakuliyeva A."/>
            <person name="Rokas A."/>
            <person name="Ruiz-Duenas F.J."/>
            <person name="Sabat G."/>
            <person name="Salamov A."/>
            <person name="Samejima M."/>
            <person name="Schmutz J."/>
            <person name="Slot J.C."/>
            <person name="St John F."/>
            <person name="Stenlid J."/>
            <person name="Sun H."/>
            <person name="Sun S."/>
            <person name="Syed K."/>
            <person name="Tsang A."/>
            <person name="Wiebenga A."/>
            <person name="Young D."/>
            <person name="Pisabarro A."/>
            <person name="Eastwood D.C."/>
            <person name="Martin F."/>
            <person name="Cullen D."/>
            <person name="Grigoriev I.V."/>
            <person name="Hibbett D.S."/>
        </authorList>
    </citation>
    <scope>NUCLEOTIDE SEQUENCE [LARGE SCALE GENOMIC DNA]</scope>
    <source>
        <strain evidence="3">TFB10046</strain>
    </source>
</reference>
<feature type="non-terminal residue" evidence="2">
    <location>
        <position position="403"/>
    </location>
</feature>
<sequence>MHVVGVLPADSEIHAQSYLVPLVTELIQLWTHGVNVRQTPLSPSGRLVRAALVPVICDMPAGRKIIGFVGHRATRACPYCDCVKGDFKTVGIDGDNFVRRTRAEWIQRAKDWLGAASHPDRERLKKEHGIMWSELLNLPYWDPTQYFVVDGMHNLLLGLIQHHVRAVWGIRDASKKATIPRTKKRVKKARLGVRPTNDTSTATSPASHESAVSSRNAIPAAGAPRASQQASAESTGPPRGRTSYLLKGEDLSKIRDIIDQISTPSWLGRVARNFGDPSHGTPKADEWRTAGTVQIPLALTLLWSGTPKQSELDWFMELAEAVNIATKEVTSEDRRTQYMHHIRRYLRGLISRGFQLLPNHHASLHVGEFFPGFGPMRGWWGFPIERKIGLLQNINTNNRLGAL</sequence>
<dbReference type="AlphaFoldDB" id="J0WPI7"/>
<feature type="compositionally biased region" description="Polar residues" evidence="1">
    <location>
        <begin position="196"/>
        <end position="216"/>
    </location>
</feature>
<accession>J0WPI7</accession>
<dbReference type="InParanoid" id="J0WPI7"/>
<protein>
    <recommendedName>
        <fullName evidence="4">Transposase</fullName>
    </recommendedName>
</protein>
<proteinExistence type="predicted"/>
<dbReference type="OrthoDB" id="3269001at2759"/>
<evidence type="ECO:0000313" key="2">
    <source>
        <dbReference type="EMBL" id="EJD33782.1"/>
    </source>
</evidence>
<evidence type="ECO:0000256" key="1">
    <source>
        <dbReference type="SAM" id="MobiDB-lite"/>
    </source>
</evidence>
<evidence type="ECO:0008006" key="4">
    <source>
        <dbReference type="Google" id="ProtNLM"/>
    </source>
</evidence>
<gene>
    <name evidence="2" type="ORF">AURDEDRAFT_76702</name>
</gene>
<dbReference type="KEGG" id="adl:AURDEDRAFT_76702"/>
<feature type="region of interest" description="Disordered" evidence="1">
    <location>
        <begin position="178"/>
        <end position="244"/>
    </location>
</feature>
<keyword evidence="3" id="KW-1185">Reference proteome</keyword>
<feature type="compositionally biased region" description="Basic residues" evidence="1">
    <location>
        <begin position="181"/>
        <end position="191"/>
    </location>
</feature>
<name>J0WPI7_AURST</name>